<name>A0ABN2NPQ9_9PSEU</name>
<dbReference type="InterPro" id="IPR042261">
    <property type="entry name" value="Lsr2-like_dimerization"/>
</dbReference>
<evidence type="ECO:0000256" key="1">
    <source>
        <dbReference type="SAM" id="MobiDB-lite"/>
    </source>
</evidence>
<organism evidence="3 4">
    <name type="scientific">Pseudonocardia ailaonensis</name>
    <dbReference type="NCBI Taxonomy" id="367279"/>
    <lineage>
        <taxon>Bacteria</taxon>
        <taxon>Bacillati</taxon>
        <taxon>Actinomycetota</taxon>
        <taxon>Actinomycetes</taxon>
        <taxon>Pseudonocardiales</taxon>
        <taxon>Pseudonocardiaceae</taxon>
        <taxon>Pseudonocardia</taxon>
    </lineage>
</organism>
<evidence type="ECO:0000259" key="2">
    <source>
        <dbReference type="Pfam" id="PF11774"/>
    </source>
</evidence>
<gene>
    <name evidence="3" type="ORF">GCM10009836_73020</name>
</gene>
<sequence length="149" mass="16013">MAWQVQERLLDDLDGSAASETVAFELDGRRYEIDLSTAHATELRAALAPFLRAGRQTQAARRPDPDAVHDTDFRADAGAPGSSPAPAPAHSDSDGRPNRQRGPLQPASTQQQPSCPEPMDPTPQMPVAQRDIRCRPPLVADPFAIPGVS</sequence>
<comment type="caution">
    <text evidence="3">The sequence shown here is derived from an EMBL/GenBank/DDBJ whole genome shotgun (WGS) entry which is preliminary data.</text>
</comment>
<feature type="domain" description="Lsr2 dimerization" evidence="2">
    <location>
        <begin position="1"/>
        <end position="57"/>
    </location>
</feature>
<feature type="compositionally biased region" description="Basic and acidic residues" evidence="1">
    <location>
        <begin position="61"/>
        <end position="75"/>
    </location>
</feature>
<proteinExistence type="predicted"/>
<accession>A0ABN2NPQ9</accession>
<dbReference type="Gene3D" id="3.30.60.230">
    <property type="entry name" value="Lsr2, dimerization domain"/>
    <property type="match status" value="1"/>
</dbReference>
<feature type="region of interest" description="Disordered" evidence="1">
    <location>
        <begin position="54"/>
        <end position="134"/>
    </location>
</feature>
<keyword evidence="4" id="KW-1185">Reference proteome</keyword>
<dbReference type="InterPro" id="IPR024412">
    <property type="entry name" value="Lsr2_dim_dom"/>
</dbReference>
<feature type="compositionally biased region" description="Pro residues" evidence="1">
    <location>
        <begin position="115"/>
        <end position="124"/>
    </location>
</feature>
<protein>
    <recommendedName>
        <fullName evidence="2">Lsr2 dimerization domain-containing protein</fullName>
    </recommendedName>
</protein>
<reference evidence="3 4" key="1">
    <citation type="journal article" date="2019" name="Int. J. Syst. Evol. Microbiol.">
        <title>The Global Catalogue of Microorganisms (GCM) 10K type strain sequencing project: providing services to taxonomists for standard genome sequencing and annotation.</title>
        <authorList>
            <consortium name="The Broad Institute Genomics Platform"/>
            <consortium name="The Broad Institute Genome Sequencing Center for Infectious Disease"/>
            <person name="Wu L."/>
            <person name="Ma J."/>
        </authorList>
    </citation>
    <scope>NUCLEOTIDE SEQUENCE [LARGE SCALE GENOMIC DNA]</scope>
    <source>
        <strain evidence="3 4">JCM 16009</strain>
    </source>
</reference>
<dbReference type="Proteomes" id="UP001500449">
    <property type="component" value="Unassembled WGS sequence"/>
</dbReference>
<dbReference type="EMBL" id="BAAAQK010000034">
    <property type="protein sequence ID" value="GAA1881145.1"/>
    <property type="molecule type" value="Genomic_DNA"/>
</dbReference>
<evidence type="ECO:0000313" key="3">
    <source>
        <dbReference type="EMBL" id="GAA1881145.1"/>
    </source>
</evidence>
<evidence type="ECO:0000313" key="4">
    <source>
        <dbReference type="Proteomes" id="UP001500449"/>
    </source>
</evidence>
<feature type="compositionally biased region" description="Low complexity" evidence="1">
    <location>
        <begin position="76"/>
        <end position="90"/>
    </location>
</feature>
<dbReference type="Pfam" id="PF11774">
    <property type="entry name" value="Lsr2"/>
    <property type="match status" value="1"/>
</dbReference>